<dbReference type="Gene3D" id="1.20.120.1630">
    <property type="match status" value="1"/>
</dbReference>
<protein>
    <submittedName>
        <fullName evidence="1">GPI-anchored surface protein, putative</fullName>
    </submittedName>
</protein>
<dbReference type="VEuPathDB" id="TriTrypDB:BSAL_70475"/>
<proteinExistence type="predicted"/>
<dbReference type="EMBL" id="CYKH01000514">
    <property type="protein sequence ID" value="CUG04196.1"/>
    <property type="molecule type" value="Genomic_DNA"/>
</dbReference>
<dbReference type="AlphaFoldDB" id="A0A0S4IW48"/>
<organism evidence="1 2">
    <name type="scientific">Bodo saltans</name>
    <name type="common">Flagellated protozoan</name>
    <dbReference type="NCBI Taxonomy" id="75058"/>
    <lineage>
        <taxon>Eukaryota</taxon>
        <taxon>Discoba</taxon>
        <taxon>Euglenozoa</taxon>
        <taxon>Kinetoplastea</taxon>
        <taxon>Metakinetoplastina</taxon>
        <taxon>Eubodonida</taxon>
        <taxon>Bodonidae</taxon>
        <taxon>Bodo</taxon>
    </lineage>
</organism>
<evidence type="ECO:0000313" key="2">
    <source>
        <dbReference type="Proteomes" id="UP000051952"/>
    </source>
</evidence>
<accession>A0A0S4IW48</accession>
<keyword evidence="2" id="KW-1185">Reference proteome</keyword>
<sequence>MEWSDAKIIGSWIGFGLLHSLFANDEVKASVLRVLPAAASRWYRAAYNVASLGLTAVVGDGLLRNVERSDAIIFHEGVRSVVSNSVAVLAAAGFVSVCTAYDMLFFFGVKAAPSQPLGWCTLHRFVRHPWYTCALAFLWSRSMDRAKLLSTAMMTLYFFVGSRFEERRLCNMPGGAGARYRRYCTLVPGIIPLPWCFLTTTQISNVFST</sequence>
<name>A0A0S4IW48_BODSA</name>
<gene>
    <name evidence="1" type="ORF">BSAL_70475</name>
</gene>
<evidence type="ECO:0000313" key="1">
    <source>
        <dbReference type="EMBL" id="CUG04196.1"/>
    </source>
</evidence>
<dbReference type="Proteomes" id="UP000051952">
    <property type="component" value="Unassembled WGS sequence"/>
</dbReference>
<reference evidence="2" key="1">
    <citation type="submission" date="2015-09" db="EMBL/GenBank/DDBJ databases">
        <authorList>
            <consortium name="Pathogen Informatics"/>
        </authorList>
    </citation>
    <scope>NUCLEOTIDE SEQUENCE [LARGE SCALE GENOMIC DNA]</scope>
    <source>
        <strain evidence="2">Lake Konstanz</strain>
    </source>
</reference>